<feature type="region of interest" description="Disordered" evidence="6">
    <location>
        <begin position="280"/>
        <end position="303"/>
    </location>
</feature>
<dbReference type="Proteomes" id="UP000433483">
    <property type="component" value="Unassembled WGS sequence"/>
</dbReference>
<keyword evidence="2" id="KW-0548">Nucleotidyltransferase</keyword>
<feature type="region of interest" description="Disordered" evidence="6">
    <location>
        <begin position="676"/>
        <end position="702"/>
    </location>
</feature>
<dbReference type="Gene3D" id="2.40.70.10">
    <property type="entry name" value="Acid Proteases"/>
    <property type="match status" value="1"/>
</dbReference>
<feature type="region of interest" description="Disordered" evidence="6">
    <location>
        <begin position="485"/>
        <end position="508"/>
    </location>
</feature>
<dbReference type="PROSITE" id="PS50878">
    <property type="entry name" value="RT_POL"/>
    <property type="match status" value="1"/>
</dbReference>
<evidence type="ECO:0000313" key="10">
    <source>
        <dbReference type="Proteomes" id="UP000433483"/>
    </source>
</evidence>
<evidence type="ECO:0000256" key="3">
    <source>
        <dbReference type="ARBA" id="ARBA00022722"/>
    </source>
</evidence>
<dbReference type="InterPro" id="IPR036875">
    <property type="entry name" value="Znf_CCHC_sf"/>
</dbReference>
<dbReference type="SUPFAM" id="SSF57756">
    <property type="entry name" value="Retrovirus zinc finger-like domains"/>
    <property type="match status" value="1"/>
</dbReference>
<dbReference type="InterPro" id="IPR043128">
    <property type="entry name" value="Rev_trsase/Diguanyl_cyclase"/>
</dbReference>
<dbReference type="InterPro" id="IPR001878">
    <property type="entry name" value="Znf_CCHC"/>
</dbReference>
<dbReference type="InterPro" id="IPR050951">
    <property type="entry name" value="Retrovirus_Pol_polyprotein"/>
</dbReference>
<dbReference type="PROSITE" id="PS50158">
    <property type="entry name" value="ZF_CCHC"/>
    <property type="match status" value="1"/>
</dbReference>
<evidence type="ECO:0000256" key="5">
    <source>
        <dbReference type="PROSITE-ProRule" id="PRU00047"/>
    </source>
</evidence>
<dbReference type="InterPro" id="IPR043502">
    <property type="entry name" value="DNA/RNA_pol_sf"/>
</dbReference>
<keyword evidence="4" id="KW-0255">Endonuclease</keyword>
<evidence type="ECO:0000259" key="7">
    <source>
        <dbReference type="PROSITE" id="PS50158"/>
    </source>
</evidence>
<keyword evidence="5" id="KW-0863">Zinc-finger</keyword>
<keyword evidence="10" id="KW-1185">Reference proteome</keyword>
<dbReference type="Gene3D" id="3.30.70.270">
    <property type="match status" value="2"/>
</dbReference>
<dbReference type="Pfam" id="PF03732">
    <property type="entry name" value="Retrotrans_gag"/>
    <property type="match status" value="1"/>
</dbReference>
<dbReference type="InterPro" id="IPR005162">
    <property type="entry name" value="Retrotrans_gag_dom"/>
</dbReference>
<dbReference type="SMART" id="SM00343">
    <property type="entry name" value="ZnF_C2HC"/>
    <property type="match status" value="1"/>
</dbReference>
<reference evidence="9 10" key="1">
    <citation type="submission" date="2018-08" db="EMBL/GenBank/DDBJ databases">
        <title>Genomic investigation of the strawberry pathogen Phytophthora fragariae indicates pathogenicity is determined by transcriptional variation in three key races.</title>
        <authorList>
            <person name="Adams T.M."/>
            <person name="Armitage A.D."/>
            <person name="Sobczyk M.K."/>
            <person name="Bates H.J."/>
            <person name="Dunwell J.M."/>
            <person name="Nellist C.F."/>
            <person name="Harrison R.J."/>
        </authorList>
    </citation>
    <scope>NUCLEOTIDE SEQUENCE [LARGE SCALE GENOMIC DNA]</scope>
    <source>
        <strain evidence="9 10">NOV-27</strain>
    </source>
</reference>
<dbReference type="PANTHER" id="PTHR37984">
    <property type="entry name" value="PROTEIN CBG26694"/>
    <property type="match status" value="1"/>
</dbReference>
<feature type="compositionally biased region" description="Low complexity" evidence="6">
    <location>
        <begin position="583"/>
        <end position="594"/>
    </location>
</feature>
<evidence type="ECO:0000256" key="4">
    <source>
        <dbReference type="ARBA" id="ARBA00022759"/>
    </source>
</evidence>
<evidence type="ECO:0000259" key="8">
    <source>
        <dbReference type="PROSITE" id="PS50878"/>
    </source>
</evidence>
<dbReference type="OrthoDB" id="6773263at2759"/>
<dbReference type="InterPro" id="IPR021109">
    <property type="entry name" value="Peptidase_aspartic_dom_sf"/>
</dbReference>
<evidence type="ECO:0000256" key="1">
    <source>
        <dbReference type="ARBA" id="ARBA00022679"/>
    </source>
</evidence>
<name>A0A6A3XZX0_9STRA</name>
<dbReference type="GO" id="GO:0008270">
    <property type="term" value="F:zinc ion binding"/>
    <property type="evidence" value="ECO:0007669"/>
    <property type="project" value="UniProtKB-KW"/>
</dbReference>
<dbReference type="GO" id="GO:0004519">
    <property type="term" value="F:endonuclease activity"/>
    <property type="evidence" value="ECO:0007669"/>
    <property type="project" value="UniProtKB-KW"/>
</dbReference>
<feature type="compositionally biased region" description="Basic residues" evidence="6">
    <location>
        <begin position="595"/>
        <end position="614"/>
    </location>
</feature>
<keyword evidence="4" id="KW-0378">Hydrolase</keyword>
<proteinExistence type="predicted"/>
<keyword evidence="5" id="KW-0479">Metal-binding</keyword>
<comment type="caution">
    <text evidence="9">The sequence shown here is derived from an EMBL/GenBank/DDBJ whole genome shotgun (WGS) entry which is preliminary data.</text>
</comment>
<dbReference type="EMBL" id="QXGB01000547">
    <property type="protein sequence ID" value="KAE9211114.1"/>
    <property type="molecule type" value="Genomic_DNA"/>
</dbReference>
<keyword evidence="3" id="KW-0540">Nuclease</keyword>
<dbReference type="InterPro" id="IPR000477">
    <property type="entry name" value="RT_dom"/>
</dbReference>
<gene>
    <name evidence="9" type="ORF">PF005_g11127</name>
</gene>
<dbReference type="Gene3D" id="3.10.10.10">
    <property type="entry name" value="HIV Type 1 Reverse Transcriptase, subunit A, domain 1"/>
    <property type="match status" value="1"/>
</dbReference>
<dbReference type="SUPFAM" id="SSF56672">
    <property type="entry name" value="DNA/RNA polymerases"/>
    <property type="match status" value="1"/>
</dbReference>
<dbReference type="GO" id="GO:0016779">
    <property type="term" value="F:nucleotidyltransferase activity"/>
    <property type="evidence" value="ECO:0007669"/>
    <property type="project" value="UniProtKB-KW"/>
</dbReference>
<dbReference type="CDD" id="cd01647">
    <property type="entry name" value="RT_LTR"/>
    <property type="match status" value="1"/>
</dbReference>
<feature type="region of interest" description="Disordered" evidence="6">
    <location>
        <begin position="579"/>
        <end position="618"/>
    </location>
</feature>
<evidence type="ECO:0000256" key="2">
    <source>
        <dbReference type="ARBA" id="ARBA00022695"/>
    </source>
</evidence>
<organism evidence="9 10">
    <name type="scientific">Phytophthora fragariae</name>
    <dbReference type="NCBI Taxonomy" id="53985"/>
    <lineage>
        <taxon>Eukaryota</taxon>
        <taxon>Sar</taxon>
        <taxon>Stramenopiles</taxon>
        <taxon>Oomycota</taxon>
        <taxon>Peronosporomycetes</taxon>
        <taxon>Peronosporales</taxon>
        <taxon>Peronosporaceae</taxon>
        <taxon>Phytophthora</taxon>
    </lineage>
</organism>
<keyword evidence="5" id="KW-0862">Zinc</keyword>
<dbReference type="AlphaFoldDB" id="A0A6A3XZX0"/>
<feature type="domain" description="Reverse transcriptase" evidence="8">
    <location>
        <begin position="785"/>
        <end position="982"/>
    </location>
</feature>
<dbReference type="GO" id="GO:0003676">
    <property type="term" value="F:nucleic acid binding"/>
    <property type="evidence" value="ECO:0007669"/>
    <property type="project" value="InterPro"/>
</dbReference>
<evidence type="ECO:0008006" key="11">
    <source>
        <dbReference type="Google" id="ProtNLM"/>
    </source>
</evidence>
<evidence type="ECO:0000313" key="9">
    <source>
        <dbReference type="EMBL" id="KAE9211114.1"/>
    </source>
</evidence>
<feature type="domain" description="CCHC-type" evidence="7">
    <location>
        <begin position="312"/>
        <end position="326"/>
    </location>
</feature>
<accession>A0A6A3XZX0</accession>
<feature type="region of interest" description="Disordered" evidence="6">
    <location>
        <begin position="70"/>
        <end position="100"/>
    </location>
</feature>
<protein>
    <recommendedName>
        <fullName evidence="11">CCHC-type domain-containing protein</fullName>
    </recommendedName>
</protein>
<evidence type="ECO:0000256" key="6">
    <source>
        <dbReference type="SAM" id="MobiDB-lite"/>
    </source>
</evidence>
<dbReference type="CDD" id="cd00303">
    <property type="entry name" value="retropepsin_like"/>
    <property type="match status" value="1"/>
</dbReference>
<dbReference type="Pfam" id="PF00078">
    <property type="entry name" value="RVT_1"/>
    <property type="match status" value="1"/>
</dbReference>
<keyword evidence="1" id="KW-0808">Transferase</keyword>
<sequence>MTKFDMSEGTPSVAPAMTLEHTAFPHLTTVEWQALHRLAAVSGEFVVTSLLSSATPDQQRQAIQEFMERELAESKRRVPTPSHSSRNDAEKMETSTYSGAGQDRLPLNRWFCEIDIAIASRLIEAPTARVNFLLYRLSGKAKEWALGKLVDDRDAFPTLESLQSDPRLAFEPPQDESRTRATFFALRQGKMSMRDYVQKTRHLVSCIVTSPINVASQVHVFIFGMREGMTRHCLTRAEPSTLEAAFALALREDFTVASSYARALTPDARASAPKPMEIDAIEAESRSRSTSTARGPRFSNDNRPRDGRQLVCYRCRKAGHRAAVCRAPAPVLASAEVVGEADDTFPTALPKNGRDHLHVAGAQRPLRALLDPGATNNFIRDDCLALLPSHVRVREGPGEIVVKLADCKPHRAPRRAVSLAYAFDGFSTNDDFLVIELNYAFDCILGIPWLARYQPEIDWLARSVRRRIGYDVSLTYSSPRRVTSQSWIGHPRHSPHHETSNPPSRAREGLKKNTVEQWLPYVNYAVEQRLPPVQNAVEQRSPHVKNAVEQRLPFADDSVAQQGLRDTGMVVTEFPCLEEGEVSSSETSASSSGSRRLRKSKRNRSGRRRLRRRSTVVDQAPSSEILNIVEYSEGSPNQVRAIEVANPPTDAATITRLPGLSSKHFLRDLKAGEIEQSDQPDVLANAVGNDASSSRPKAAEPKSVREARFAAQSWQALQDSYNPVYSLAREFEDIFPEKIPAELPAERDVRHEIDLVPGSKNCVMREWPLPRDQVQAIDDFFEGRRKAGHVRESISPHSSPTFCVKKATGGWCIVHGFNKLNDATIPAQTPIPRKDMVLDTVSGSVIYSAIDLTDGFYQILMRESDIPLTAVSTTSGMHWEWLVMPQGLKNEPATFNRMVSHVLRPLRAFAPSYFDDIFVHSRADDGLSAVDVHLRHLRKIPVLGCYVSKSGVRADPEKISSICSWPTPKNQTELRQWLGLANYLHKYTKDYAGLIQPMSSLLKKDVAWN</sequence>
<dbReference type="PANTHER" id="PTHR37984:SF5">
    <property type="entry name" value="PROTEIN NYNRIN-LIKE"/>
    <property type="match status" value="1"/>
</dbReference>